<gene>
    <name evidence="1" type="primary">UTP20_2</name>
    <name evidence="1" type="ORF">LTR37_011182</name>
</gene>
<comment type="caution">
    <text evidence="1">The sequence shown here is derived from an EMBL/GenBank/DDBJ whole genome shotgun (WGS) entry which is preliminary data.</text>
</comment>
<evidence type="ECO:0000313" key="2">
    <source>
        <dbReference type="Proteomes" id="UP001281147"/>
    </source>
</evidence>
<dbReference type="Proteomes" id="UP001281147">
    <property type="component" value="Unassembled WGS sequence"/>
</dbReference>
<proteinExistence type="predicted"/>
<keyword evidence="2" id="KW-1185">Reference proteome</keyword>
<accession>A0ACC3N470</accession>
<protein>
    <submittedName>
        <fullName evidence="1">U3 snoRNP protein</fullName>
    </submittedName>
</protein>
<name>A0ACC3N470_9PEZI</name>
<organism evidence="1 2">
    <name type="scientific">Vermiconidia calcicola</name>
    <dbReference type="NCBI Taxonomy" id="1690605"/>
    <lineage>
        <taxon>Eukaryota</taxon>
        <taxon>Fungi</taxon>
        <taxon>Dikarya</taxon>
        <taxon>Ascomycota</taxon>
        <taxon>Pezizomycotina</taxon>
        <taxon>Dothideomycetes</taxon>
        <taxon>Dothideomycetidae</taxon>
        <taxon>Mycosphaerellales</taxon>
        <taxon>Extremaceae</taxon>
        <taxon>Vermiconidia</taxon>
    </lineage>
</organism>
<evidence type="ECO:0000313" key="1">
    <source>
        <dbReference type="EMBL" id="KAK3709018.1"/>
    </source>
</evidence>
<reference evidence="1" key="1">
    <citation type="submission" date="2023-07" db="EMBL/GenBank/DDBJ databases">
        <title>Black Yeasts Isolated from many extreme environments.</title>
        <authorList>
            <person name="Coleine C."/>
            <person name="Stajich J.E."/>
            <person name="Selbmann L."/>
        </authorList>
    </citation>
    <scope>NUCLEOTIDE SEQUENCE</scope>
    <source>
        <strain evidence="1">CCFEE 5714</strain>
    </source>
</reference>
<sequence length="2535" mass="282339">MPPTTKKKAPKPSKVVKPKKNTKRSTASTKNHRFQSFSERISRLKINPVRRRRAAEGREELSEDTATYFRRALEEWRDLNMSRTFTSFSREATPLCDNLPVLLHNEENIMDLLVEYIKKEDAQALEPLLGLLSHFAHDLDTRFEKHFQRAVATITAVAAKHPDPAVVEWSFNNLAWLFKYLSRVLVPDLRPLYNLMSPYVGKEAQKLFIVRFAAESLSFLVRKAASVYERDPTSLDLIIGHIFEDVQACADDASTDLYQQGVMTLLTEAIKGVQHAVKSSGIAVLQSMLKQLNLLPGSSLGIPLEIVTGTLTSLIHYTTPETFPPIQQAVLQSIDTAASLEEHHELAKCWSQLIFTITTVRKGTRITDWSSMISVLRCLVQIGQKSSCWDAETRSSILGPVAVTLQTAPLDVVLPALNLLQMIRSEQWTPHFLQFCDLFARFGHERFQNFLLPEFQKFVIEQWQGNENSIALLVPKLPLQGKQLSCPEGFQEWLLQQISIPDTLEISDSEASDLSSVSVSLRAVTHLRLGEHTRQKLQSKLLDYVDRALDSTEARSQTFRDFALGSCFATLLDGVSEPTSVAELWPKLCSESSRFTNLASFWSNLLRYVESSLPGPWDVDGGHMDELETSLLQCLTIPSHDIRQAALSIMQAIYRLRELQVPEALLTAAIIESTAISLESSRAISMNIRKLASGHSSTQSDSLMQKAIPRYCFGLLHVQLAQAWDDAVNTLAEISKTTGGEEVITSLTQTWLGSQPPASDEHASNSSPQVLNVENASFQVASDFECSNLAKVSAISHQVCEAPYSGHPSVEDQFKLDHAKIRIISSTARQQALKLLNKIPNIAEKKSRMLVPVLLNWAGVAEVETEDGRPTHGWSRKDQKALLAIFSQFTNPRVLFRSLEVYEALLRLCANGDVEIQRSALKAIFAWKEPAVNQFAEHLTNLLDEARFRDEVSVFLQGAGEGEEATVRPEHHSALIPVLLRLLYGRAVAGGKQGRSSRRKTIFVALSRYGENVLAMFVDIALGSAAVSLLEDGGLSRDALEQLKMPLRQQFGMLNMLDDMLETLGAELEPFTTRLLDAIAACTIKAARQIDQIPSDGTLQNGSLLRSIRQVGMQSISKIYAAVDDPQLSSYTTAVARELIAPRLDKFASENTQSISGTLRLLSAWSASTSTAIYLTSDVDGLLSQLAGLLRQESAKDDVRLFVLQEIVDNLLQDQVAPTLTESHVTDFVRSIGDVVHHQPSKDVLDACVASFKKLAVHIKNDKEAQAVIEVCTELLKKPSMVVSPATKTGLLQTLSPLLDNFDIPTETPLYNVLCGLFSRMHEQASRNILSAVFNQLCASDDSLAESARICEQLNAAGDRLDEPDLERREIGFTTVYEKYDALSVQQWQPIVHNCLFYIKDPDDLVNRSSASRGLESFIDAASRNAEVFKPMVAETIMPGLEYGMKQSSELVRAEYLRLIGHLVENFTEWGLISGMKVLTVSGDDEASFFTNALHIQQHRRLRALRRLSDEAGNLSSNQVTKIFIPLLEHFIFDAVEGDVGRTLVDQTVSTLGALAKVLNWSSFRATYKRYAGYLSTKEDHVKVVLRLLTALVDALSSGTDKREDFGSGRADVIARDLLPPLVEYLHLKDESTVDRRMPVAVTIVKLLMLLPEQEMALRLAPVLTDVCHVLRSRSQEARDETRKALAGILALAGPAYFGFILKELRGALQRGYQLHVLSFTAHSLLVKVIEDYRPGDLDQCLGELVSIIMDDIFGVIGQEKDAEEYRSAMKEIKSSKSFDTMELLAKVTPVQRLGVLIRPVRALLLERLDSKMVGKIENLMTRLRKGIDQNPAAESREMLMFCHEVVRQVYAEQQPAKPSNGRIDSKVNRYLVQKEPGHQSKSRTATAAQTFKLVSFALNLLRKVLRRHDDLLTPSNLAGFLPIAGDALVQGQEEVQLSALRLLGTIMRVPLTELESNAPVYVKEAVRFIKASNSMTTDSSKAALELITAVLREKRSVSIKDKDIGEVLRIMKTDIDEPDRQGIIYKFLRAVLGRKIMITEVYEIMDEVAKVVVTNADRNVRESARSAYLQFITDYPQGKDRWNKQATFFVENLKYEHSAGRQSVMELLHQLLSKVPEDVVNQLAFPLFVALVPVQVSDPIQECRQMAGILIGKLFELAEEAQVNSFMTLMERWVQNGDNPTIQNASLQCWTILLRTKTPGSKPLESVRGELDSLLTVSDLEDETDGFLVQSTLQTFETLVDVAPKVAFARRSASIWKALQKIVIQQHADVKTTAARLLGVYFSNIASASSKGGIGLSAVPLRGSEGLELAADDMRQMCYGSLRALRNAPGDSNESFAAQIVRNLVFLGRCFASNGIHWRSSEVFLNGDGVDDEDDAVHDKDPSAIAYLFNRLSYIIRADKPSVLARTAAVDGQIALISHVSAVPDINTVVRSLYVLTDPSIPRPPSEAHSKLVERAQELLDVIQKKIGTQPYLSVLGGARAAAKAKREERRQKRKIEAVSAPERWAREKRKKYDNKKLKTKERGLEARGKRRGW</sequence>
<dbReference type="EMBL" id="JAUTXU010000096">
    <property type="protein sequence ID" value="KAK3709018.1"/>
    <property type="molecule type" value="Genomic_DNA"/>
</dbReference>